<dbReference type="EMBL" id="BMIW01000031">
    <property type="protein sequence ID" value="GGG11328.1"/>
    <property type="molecule type" value="Genomic_DNA"/>
</dbReference>
<evidence type="ECO:0000256" key="2">
    <source>
        <dbReference type="ARBA" id="ARBA00022448"/>
    </source>
</evidence>
<evidence type="ECO:0000256" key="3">
    <source>
        <dbReference type="ARBA" id="ARBA00022475"/>
    </source>
</evidence>
<accession>A0ABQ1W4A2</accession>
<dbReference type="PANTHER" id="PTHR43227:SF11">
    <property type="entry name" value="BLL4140 PROTEIN"/>
    <property type="match status" value="1"/>
</dbReference>
<evidence type="ECO:0000313" key="9">
    <source>
        <dbReference type="EMBL" id="GGG11328.1"/>
    </source>
</evidence>
<feature type="domain" description="ABC transmembrane type-1" evidence="8">
    <location>
        <begin position="97"/>
        <end position="311"/>
    </location>
</feature>
<feature type="transmembrane region" description="Helical" evidence="7">
    <location>
        <begin position="290"/>
        <end position="311"/>
    </location>
</feature>
<comment type="subcellular location">
    <subcellularLocation>
        <location evidence="1 7">Cell membrane</location>
        <topology evidence="1 7">Multi-pass membrane protein</topology>
    </subcellularLocation>
</comment>
<dbReference type="CDD" id="cd06261">
    <property type="entry name" value="TM_PBP2"/>
    <property type="match status" value="1"/>
</dbReference>
<keyword evidence="3" id="KW-1003">Cell membrane</keyword>
<name>A0ABQ1W4A2_9BACL</name>
<dbReference type="InterPro" id="IPR050809">
    <property type="entry name" value="UgpAE/MalFG_permease"/>
</dbReference>
<feature type="transmembrane region" description="Helical" evidence="7">
    <location>
        <begin position="137"/>
        <end position="157"/>
    </location>
</feature>
<keyword evidence="2 7" id="KW-0813">Transport</keyword>
<protein>
    <submittedName>
        <fullName evidence="9">Sugar ABC transporter permease</fullName>
    </submittedName>
</protein>
<evidence type="ECO:0000256" key="4">
    <source>
        <dbReference type="ARBA" id="ARBA00022692"/>
    </source>
</evidence>
<dbReference type="SUPFAM" id="SSF161098">
    <property type="entry name" value="MetI-like"/>
    <property type="match status" value="1"/>
</dbReference>
<evidence type="ECO:0000256" key="1">
    <source>
        <dbReference type="ARBA" id="ARBA00004651"/>
    </source>
</evidence>
<proteinExistence type="inferred from homology"/>
<sequence length="324" mass="36613">MKIVQQQRAPAGAELTTTLTPRKNYKWLMVKRNKALYLFILPAFLYFFIFAYIPMYGVQIAFKDFIATKGFGGSPWADPILKHFITFFSSVRFGEILWNTVRISLYYLLVSFPAPIILALMINEVRSTRFKRLVQNITYIPYFISTVVLVGMIDLFFSNSGLMNQLIGLFGLEPVLFLQKESLFDHMYVWSGVWQATGYGSVIYFAALAGVSPELHEAATIDGATRLQRVIHINIPAIMPTIIIMLIISVGGIMNVSFEKVLLMQKDINIASSEVISTYVYKLGLQKAQYSLSSAVGLFNNLINLALLIMVNRIARKVGETSLW</sequence>
<evidence type="ECO:0000313" key="10">
    <source>
        <dbReference type="Proteomes" id="UP000608420"/>
    </source>
</evidence>
<dbReference type="Pfam" id="PF00528">
    <property type="entry name" value="BPD_transp_1"/>
    <property type="match status" value="1"/>
</dbReference>
<feature type="transmembrane region" description="Helical" evidence="7">
    <location>
        <begin position="35"/>
        <end position="55"/>
    </location>
</feature>
<dbReference type="InterPro" id="IPR035906">
    <property type="entry name" value="MetI-like_sf"/>
</dbReference>
<keyword evidence="10" id="KW-1185">Reference proteome</keyword>
<gene>
    <name evidence="9" type="ORF">GCM10010913_36440</name>
</gene>
<evidence type="ECO:0000256" key="5">
    <source>
        <dbReference type="ARBA" id="ARBA00022989"/>
    </source>
</evidence>
<dbReference type="Proteomes" id="UP000608420">
    <property type="component" value="Unassembled WGS sequence"/>
</dbReference>
<keyword evidence="5 7" id="KW-1133">Transmembrane helix</keyword>
<evidence type="ECO:0000256" key="6">
    <source>
        <dbReference type="ARBA" id="ARBA00023136"/>
    </source>
</evidence>
<feature type="transmembrane region" description="Helical" evidence="7">
    <location>
        <begin position="231"/>
        <end position="254"/>
    </location>
</feature>
<dbReference type="Gene3D" id="1.10.3720.10">
    <property type="entry name" value="MetI-like"/>
    <property type="match status" value="1"/>
</dbReference>
<comment type="similarity">
    <text evidence="7">Belongs to the binding-protein-dependent transport system permease family.</text>
</comment>
<feature type="transmembrane region" description="Helical" evidence="7">
    <location>
        <begin position="105"/>
        <end position="125"/>
    </location>
</feature>
<keyword evidence="6 7" id="KW-0472">Membrane</keyword>
<keyword evidence="4 7" id="KW-0812">Transmembrane</keyword>
<feature type="transmembrane region" description="Helical" evidence="7">
    <location>
        <begin position="187"/>
        <end position="211"/>
    </location>
</feature>
<evidence type="ECO:0000256" key="7">
    <source>
        <dbReference type="RuleBase" id="RU363032"/>
    </source>
</evidence>
<dbReference type="PANTHER" id="PTHR43227">
    <property type="entry name" value="BLL4140 PROTEIN"/>
    <property type="match status" value="1"/>
</dbReference>
<dbReference type="InterPro" id="IPR000515">
    <property type="entry name" value="MetI-like"/>
</dbReference>
<comment type="caution">
    <text evidence="9">The sequence shown here is derived from an EMBL/GenBank/DDBJ whole genome shotgun (WGS) entry which is preliminary data.</text>
</comment>
<organism evidence="9 10">
    <name type="scientific">Paenibacillus aceti</name>
    <dbReference type="NCBI Taxonomy" id="1820010"/>
    <lineage>
        <taxon>Bacteria</taxon>
        <taxon>Bacillati</taxon>
        <taxon>Bacillota</taxon>
        <taxon>Bacilli</taxon>
        <taxon>Bacillales</taxon>
        <taxon>Paenibacillaceae</taxon>
        <taxon>Paenibacillus</taxon>
    </lineage>
</organism>
<evidence type="ECO:0000259" key="8">
    <source>
        <dbReference type="PROSITE" id="PS50928"/>
    </source>
</evidence>
<reference evidence="10" key="1">
    <citation type="journal article" date="2019" name="Int. J. Syst. Evol. Microbiol.">
        <title>The Global Catalogue of Microorganisms (GCM) 10K type strain sequencing project: providing services to taxonomists for standard genome sequencing and annotation.</title>
        <authorList>
            <consortium name="The Broad Institute Genomics Platform"/>
            <consortium name="The Broad Institute Genome Sequencing Center for Infectious Disease"/>
            <person name="Wu L."/>
            <person name="Ma J."/>
        </authorList>
    </citation>
    <scope>NUCLEOTIDE SEQUENCE [LARGE SCALE GENOMIC DNA]</scope>
    <source>
        <strain evidence="10">CGMCC 1.15420</strain>
    </source>
</reference>
<dbReference type="PROSITE" id="PS50928">
    <property type="entry name" value="ABC_TM1"/>
    <property type="match status" value="1"/>
</dbReference>